<dbReference type="InterPro" id="IPR018060">
    <property type="entry name" value="HTH_AraC"/>
</dbReference>
<keyword evidence="3" id="KW-0804">Transcription</keyword>
<protein>
    <submittedName>
        <fullName evidence="9">Helix-turn-helix domain-containing protein</fullName>
    </submittedName>
</protein>
<evidence type="ECO:0000256" key="2">
    <source>
        <dbReference type="ARBA" id="ARBA00023125"/>
    </source>
</evidence>
<dbReference type="STRING" id="645274.SAMN04487901_11254"/>
<evidence type="ECO:0000313" key="11">
    <source>
        <dbReference type="Proteomes" id="UP000199134"/>
    </source>
</evidence>
<evidence type="ECO:0000313" key="10">
    <source>
        <dbReference type="Proteomes" id="UP000198779"/>
    </source>
</evidence>
<feature type="signal peptide" evidence="6">
    <location>
        <begin position="1"/>
        <end position="26"/>
    </location>
</feature>
<proteinExistence type="predicted"/>
<dbReference type="GO" id="GO:0003700">
    <property type="term" value="F:DNA-binding transcription factor activity"/>
    <property type="evidence" value="ECO:0007669"/>
    <property type="project" value="InterPro"/>
</dbReference>
<dbReference type="InterPro" id="IPR009057">
    <property type="entry name" value="Homeodomain-like_sf"/>
</dbReference>
<dbReference type="Pfam" id="PF12833">
    <property type="entry name" value="HTH_18"/>
    <property type="match status" value="1"/>
</dbReference>
<dbReference type="SMART" id="SM00342">
    <property type="entry name" value="HTH_ARAC"/>
    <property type="match status" value="1"/>
</dbReference>
<dbReference type="PANTHER" id="PTHR43280:SF29">
    <property type="entry name" value="ARAC-FAMILY TRANSCRIPTIONAL REGULATOR"/>
    <property type="match status" value="1"/>
</dbReference>
<keyword evidence="10" id="KW-1185">Reference proteome</keyword>
<dbReference type="SUPFAM" id="SSF48452">
    <property type="entry name" value="TPR-like"/>
    <property type="match status" value="2"/>
</dbReference>
<feature type="domain" description="HTH araC/xylS-type" evidence="7">
    <location>
        <begin position="455"/>
        <end position="561"/>
    </location>
</feature>
<evidence type="ECO:0000313" key="9">
    <source>
        <dbReference type="EMBL" id="SDO31238.1"/>
    </source>
</evidence>
<keyword evidence="4" id="KW-0175">Coiled coil</keyword>
<keyword evidence="5" id="KW-0472">Membrane</keyword>
<dbReference type="PANTHER" id="PTHR43280">
    <property type="entry name" value="ARAC-FAMILY TRANSCRIPTIONAL REGULATOR"/>
    <property type="match status" value="1"/>
</dbReference>
<dbReference type="RefSeq" id="WP_091818337.1">
    <property type="nucleotide sequence ID" value="NZ_FNCQ01000012.1"/>
</dbReference>
<dbReference type="PROSITE" id="PS51257">
    <property type="entry name" value="PROKAR_LIPOPROTEIN"/>
    <property type="match status" value="1"/>
</dbReference>
<reference evidence="8 11" key="1">
    <citation type="submission" date="2016-10" db="EMBL/GenBank/DDBJ databases">
        <authorList>
            <person name="de Groot N.N."/>
        </authorList>
    </citation>
    <scope>NUCLEOTIDE SEQUENCE [LARGE SCALE GENOMIC DNA]</scope>
    <source>
        <strain evidence="11">BP1-145</strain>
        <strain evidence="8">BP1-148</strain>
    </source>
</reference>
<dbReference type="AlphaFoldDB" id="A0A1H0IIK7"/>
<evidence type="ECO:0000256" key="5">
    <source>
        <dbReference type="SAM" id="Phobius"/>
    </source>
</evidence>
<dbReference type="PROSITE" id="PS00041">
    <property type="entry name" value="HTH_ARAC_FAMILY_1"/>
    <property type="match status" value="1"/>
</dbReference>
<dbReference type="InterPro" id="IPR011990">
    <property type="entry name" value="TPR-like_helical_dom_sf"/>
</dbReference>
<dbReference type="PROSITE" id="PS01124">
    <property type="entry name" value="HTH_ARAC_FAMILY_2"/>
    <property type="match status" value="1"/>
</dbReference>
<accession>A0A1H0IIK7</accession>
<reference evidence="9 10" key="2">
    <citation type="submission" date="2016-10" db="EMBL/GenBank/DDBJ databases">
        <authorList>
            <person name="Varghese N."/>
            <person name="Submissions S."/>
        </authorList>
    </citation>
    <scope>NUCLEOTIDE SEQUENCE</scope>
    <source>
        <strain evidence="9">BP1-145</strain>
        <strain evidence="10">BP1-148</strain>
    </source>
</reference>
<dbReference type="EMBL" id="FNCQ01000012">
    <property type="protein sequence ID" value="SDG90910.1"/>
    <property type="molecule type" value="Genomic_DNA"/>
</dbReference>
<dbReference type="OrthoDB" id="1093857at2"/>
<name>A0A1H0IIK7_9BACT</name>
<evidence type="ECO:0000256" key="3">
    <source>
        <dbReference type="ARBA" id="ARBA00023163"/>
    </source>
</evidence>
<accession>A0A1G7Y4J3</accession>
<dbReference type="Proteomes" id="UP000198779">
    <property type="component" value="Unassembled WGS sequence"/>
</dbReference>
<gene>
    <name evidence="9" type="ORF">SAMN04487900_11515</name>
    <name evidence="8" type="ORF">SAMN04487901_11254</name>
</gene>
<dbReference type="Proteomes" id="UP000199134">
    <property type="component" value="Unassembled WGS sequence"/>
</dbReference>
<dbReference type="InterPro" id="IPR018062">
    <property type="entry name" value="HTH_AraC-typ_CS"/>
</dbReference>
<dbReference type="EMBL" id="FNIW01000015">
    <property type="protein sequence ID" value="SDO31238.1"/>
    <property type="molecule type" value="Genomic_DNA"/>
</dbReference>
<keyword evidence="2" id="KW-0238">DNA-binding</keyword>
<evidence type="ECO:0000256" key="4">
    <source>
        <dbReference type="SAM" id="Coils"/>
    </source>
</evidence>
<feature type="coiled-coil region" evidence="4">
    <location>
        <begin position="415"/>
        <end position="446"/>
    </location>
</feature>
<keyword evidence="1" id="KW-0805">Transcription regulation</keyword>
<feature type="transmembrane region" description="Helical" evidence="5">
    <location>
        <begin position="389"/>
        <end position="409"/>
    </location>
</feature>
<keyword evidence="6" id="KW-0732">Signal</keyword>
<dbReference type="Gene3D" id="1.10.10.60">
    <property type="entry name" value="Homeodomain-like"/>
    <property type="match status" value="1"/>
</dbReference>
<keyword evidence="5" id="KW-1133">Transmembrane helix</keyword>
<dbReference type="GO" id="GO:0043565">
    <property type="term" value="F:sequence-specific DNA binding"/>
    <property type="evidence" value="ECO:0007669"/>
    <property type="project" value="InterPro"/>
</dbReference>
<evidence type="ECO:0000256" key="1">
    <source>
        <dbReference type="ARBA" id="ARBA00023015"/>
    </source>
</evidence>
<evidence type="ECO:0000256" key="6">
    <source>
        <dbReference type="SAM" id="SignalP"/>
    </source>
</evidence>
<evidence type="ECO:0000313" key="8">
    <source>
        <dbReference type="EMBL" id="SDG90910.1"/>
    </source>
</evidence>
<evidence type="ECO:0000259" key="7">
    <source>
        <dbReference type="PROSITE" id="PS01124"/>
    </source>
</evidence>
<organism evidence="9 11">
    <name type="scientific">Prevotella communis</name>
    <dbReference type="NCBI Taxonomy" id="2913614"/>
    <lineage>
        <taxon>Bacteria</taxon>
        <taxon>Pseudomonadati</taxon>
        <taxon>Bacteroidota</taxon>
        <taxon>Bacteroidia</taxon>
        <taxon>Bacteroidales</taxon>
        <taxon>Prevotellaceae</taxon>
        <taxon>Prevotella</taxon>
    </lineage>
</organism>
<sequence>MKHRISLTLICAVLAMLASCSHCGDAKDDAKAKAMWQRYSEAYDAKNLNRALAVIDSMETAKIVCTPKADHLRGLVYDQGWQMRIAEQFYRKSYQGYASDPSQDWHTYTDAGYRWACLRFRRGDTEGAMDVIAKLLPLAKENKAFPKHTESALLMLMAEIQLQLHQFQEAQLTAQKAYEAKQEDTQDKSRTGWGMAWICMNISTIYHTSGDLEGALAWLDRSAHGLERAEQEHDDSLLIEEWKGHVALQRALLLQESGRTAEAQTTYAAIPRSRLMEPNAYREAAEYLMAAGRYDEAAYWYEQLDSTYLATDGAKMTFDNIADRLSPRYTAYRKAGRNADALILADSVSAAIDSALVWQKQNNAAELAVIYQSHEKELALNDAKSETRIHRVLLAAAILVILLIGYFLVRVRIYNKELLEKNRRLLTEIEQREQEEQQTIVQLKAEPQENLSANQQLFCRICDLMEAPDHIFTDADLDRNRLAQLLGTNERYITDAIRHCTNGKSITAFLNEYRVRHAAHLLATTTDAVTVIAELSGFSRSSFFRIFSDAYGMSPSDYRKVARK</sequence>
<keyword evidence="5" id="KW-0812">Transmembrane</keyword>
<dbReference type="SUPFAM" id="SSF46689">
    <property type="entry name" value="Homeodomain-like"/>
    <property type="match status" value="1"/>
</dbReference>
<feature type="chain" id="PRO_5041051332" evidence="6">
    <location>
        <begin position="27"/>
        <end position="564"/>
    </location>
</feature>
<dbReference type="Gene3D" id="1.25.40.10">
    <property type="entry name" value="Tetratricopeptide repeat domain"/>
    <property type="match status" value="1"/>
</dbReference>